<dbReference type="KEGG" id="bhl:Bache_1734"/>
<dbReference type="InterPro" id="IPR014710">
    <property type="entry name" value="RmlC-like_jellyroll"/>
</dbReference>
<dbReference type="SMART" id="SM00342">
    <property type="entry name" value="HTH_ARAC"/>
    <property type="match status" value="1"/>
</dbReference>
<reference evidence="5 6" key="2">
    <citation type="journal article" date="2011" name="Stand. Genomic Sci.">
        <title>Complete genome sequence of Bacteroides helcogenes type strain (P 36-108).</title>
        <authorList>
            <person name="Pati A."/>
            <person name="Gronow S."/>
            <person name="Zeytun A."/>
            <person name="Lapidus A."/>
            <person name="Nolan M."/>
            <person name="Hammon N."/>
            <person name="Deshpande S."/>
            <person name="Cheng J.F."/>
            <person name="Tapia R."/>
            <person name="Han C."/>
            <person name="Goodwin L."/>
            <person name="Pitluck S."/>
            <person name="Liolios K."/>
            <person name="Pagani I."/>
            <person name="Ivanova N."/>
            <person name="Mavromatis K."/>
            <person name="Chen A."/>
            <person name="Palaniappan K."/>
            <person name="Land M."/>
            <person name="Hauser L."/>
            <person name="Chang Y.J."/>
            <person name="Jeffries C.D."/>
            <person name="Detter J.C."/>
            <person name="Brambilla E."/>
            <person name="Rohde M."/>
            <person name="Goker M."/>
            <person name="Woyke T."/>
            <person name="Bristow J."/>
            <person name="Eisen J.A."/>
            <person name="Markowitz V."/>
            <person name="Hugenholtz P."/>
            <person name="Kyrpides N.C."/>
            <person name="Klenk H.P."/>
            <person name="Lucas S."/>
        </authorList>
    </citation>
    <scope>NUCLEOTIDE SEQUENCE [LARGE SCALE GENOMIC DNA]</scope>
    <source>
        <strain evidence="6">ATCC 35417 / DSM 20613 / JCM 6297 / CCUG 15421 / P 36-108</strain>
    </source>
</reference>
<evidence type="ECO:0000313" key="5">
    <source>
        <dbReference type="EMBL" id="ADV43731.1"/>
    </source>
</evidence>
<keyword evidence="2" id="KW-0238">DNA-binding</keyword>
<proteinExistence type="predicted"/>
<dbReference type="PANTHER" id="PTHR43280">
    <property type="entry name" value="ARAC-FAMILY TRANSCRIPTIONAL REGULATOR"/>
    <property type="match status" value="1"/>
</dbReference>
<keyword evidence="3" id="KW-0804">Transcription</keyword>
<dbReference type="GO" id="GO:0003700">
    <property type="term" value="F:DNA-binding transcription factor activity"/>
    <property type="evidence" value="ECO:0007669"/>
    <property type="project" value="InterPro"/>
</dbReference>
<accession>E6SNI2</accession>
<dbReference type="EMBL" id="CP002352">
    <property type="protein sequence ID" value="ADV43731.1"/>
    <property type="molecule type" value="Genomic_DNA"/>
</dbReference>
<evidence type="ECO:0000313" key="6">
    <source>
        <dbReference type="Proteomes" id="UP000008630"/>
    </source>
</evidence>
<keyword evidence="6" id="KW-1185">Reference proteome</keyword>
<dbReference type="InterPro" id="IPR009057">
    <property type="entry name" value="Homeodomain-like_sf"/>
</dbReference>
<dbReference type="PATRIC" id="fig|693979.3.peg.1825"/>
<evidence type="ECO:0000259" key="4">
    <source>
        <dbReference type="PROSITE" id="PS01124"/>
    </source>
</evidence>
<dbReference type="InterPro" id="IPR018060">
    <property type="entry name" value="HTH_AraC"/>
</dbReference>
<gene>
    <name evidence="5" type="ordered locus">Bache_1734</name>
</gene>
<dbReference type="Gene3D" id="1.10.10.60">
    <property type="entry name" value="Homeodomain-like"/>
    <property type="match status" value="1"/>
</dbReference>
<dbReference type="STRING" id="693979.Bache_1734"/>
<dbReference type="Gene3D" id="2.60.120.10">
    <property type="entry name" value="Jelly Rolls"/>
    <property type="match status" value="1"/>
</dbReference>
<evidence type="ECO:0000256" key="2">
    <source>
        <dbReference type="ARBA" id="ARBA00023125"/>
    </source>
</evidence>
<dbReference type="GO" id="GO:0043565">
    <property type="term" value="F:sequence-specific DNA binding"/>
    <property type="evidence" value="ECO:0007669"/>
    <property type="project" value="InterPro"/>
</dbReference>
<reference key="1">
    <citation type="submission" date="2010-11" db="EMBL/GenBank/DDBJ databases">
        <title>The complete genome of Bacteroides helcogenes P 36-108.</title>
        <authorList>
            <consortium name="US DOE Joint Genome Institute (JGI-PGF)"/>
            <person name="Lucas S."/>
            <person name="Copeland A."/>
            <person name="Lapidus A."/>
            <person name="Bruce D."/>
            <person name="Goodwin L."/>
            <person name="Pitluck S."/>
            <person name="Kyrpides N."/>
            <person name="Mavromatis K."/>
            <person name="Ivanova N."/>
            <person name="Zeytun A."/>
            <person name="Brettin T."/>
            <person name="Detter J.C."/>
            <person name="Tapia R."/>
            <person name="Han C."/>
            <person name="Land M."/>
            <person name="Hauser L."/>
            <person name="Markowitz V."/>
            <person name="Cheng J.-F."/>
            <person name="Hugenholtz P."/>
            <person name="Woyke T."/>
            <person name="Wu D."/>
            <person name="Gronow S."/>
            <person name="Wellnitz S."/>
            <person name="Brambilla E."/>
            <person name="Klenk H.-P."/>
            <person name="Eisen J.A."/>
        </authorList>
    </citation>
    <scope>NUCLEOTIDE SEQUENCE</scope>
    <source>
        <strain>P 36-108</strain>
    </source>
</reference>
<dbReference type="AlphaFoldDB" id="E6SNI2"/>
<organism evidence="5 6">
    <name type="scientific">Bacteroides helcogenes (strain ATCC 35417 / DSM 20613 / JCM 6297 / CCUG 15421 / P 36-108)</name>
    <dbReference type="NCBI Taxonomy" id="693979"/>
    <lineage>
        <taxon>Bacteria</taxon>
        <taxon>Pseudomonadati</taxon>
        <taxon>Bacteroidota</taxon>
        <taxon>Bacteroidia</taxon>
        <taxon>Bacteroidales</taxon>
        <taxon>Bacteroidaceae</taxon>
        <taxon>Bacteroides</taxon>
    </lineage>
</organism>
<feature type="domain" description="HTH araC/xylS-type" evidence="4">
    <location>
        <begin position="179"/>
        <end position="277"/>
    </location>
</feature>
<evidence type="ECO:0000256" key="1">
    <source>
        <dbReference type="ARBA" id="ARBA00023015"/>
    </source>
</evidence>
<evidence type="ECO:0000256" key="3">
    <source>
        <dbReference type="ARBA" id="ARBA00023163"/>
    </source>
</evidence>
<dbReference type="Proteomes" id="UP000008630">
    <property type="component" value="Chromosome"/>
</dbReference>
<dbReference type="PANTHER" id="PTHR43280:SF10">
    <property type="entry name" value="REGULATORY PROTEIN POCR"/>
    <property type="match status" value="1"/>
</dbReference>
<name>E6SNI2_BACT6</name>
<dbReference type="SUPFAM" id="SSF46689">
    <property type="entry name" value="Homeodomain-like"/>
    <property type="match status" value="1"/>
</dbReference>
<dbReference type="Pfam" id="PF12833">
    <property type="entry name" value="HTH_18"/>
    <property type="match status" value="1"/>
</dbReference>
<dbReference type="HOGENOM" id="CLU_077934_0_0_10"/>
<sequence length="293" mass="33908">MGILYLKEHTTCYNYISCVREGFLYHQFQAGELNEETNEADCIFFILEGELEIFCNGKAVSLTSGNMGCFSRGSVCKIHSLVRSSVIIAQFDNTIQGCEKISFSQLYDLASKAGDGMRPLEIRQSMKLFLELLTGYLEDGAGCVHFHEIKLRELFWNIRFYYTKMEQVSFFYPILGKDNDFKKKVFNNYKKARTIKELAGLCGSSLSSFQRRFLKEFREPAGSWLQKQINGMIKYKLADENIPIGIIAMELNFSSQPQFCRYCKKNLGYTPGEWRKLLRNKNKDMKKPEEKVD</sequence>
<dbReference type="PROSITE" id="PS01124">
    <property type="entry name" value="HTH_ARAC_FAMILY_2"/>
    <property type="match status" value="1"/>
</dbReference>
<dbReference type="SUPFAM" id="SSF51182">
    <property type="entry name" value="RmlC-like cupins"/>
    <property type="match status" value="1"/>
</dbReference>
<keyword evidence="1" id="KW-0805">Transcription regulation</keyword>
<dbReference type="InterPro" id="IPR011051">
    <property type="entry name" value="RmlC_Cupin_sf"/>
</dbReference>
<dbReference type="eggNOG" id="COG0662">
    <property type="taxonomic scope" value="Bacteria"/>
</dbReference>
<dbReference type="OrthoDB" id="1031098at2"/>
<dbReference type="RefSeq" id="WP_013547325.1">
    <property type="nucleotide sequence ID" value="NC_014933.1"/>
</dbReference>
<protein>
    <submittedName>
        <fullName evidence="5">Transcriptional regulator, AraC family</fullName>
    </submittedName>
</protein>
<dbReference type="eggNOG" id="COG2207">
    <property type="taxonomic scope" value="Bacteria"/>
</dbReference>